<dbReference type="PANTHER" id="PTHR36978">
    <property type="entry name" value="P-LOOP CONTAINING NUCLEOTIDE TRIPHOSPHATE HYDROLASE"/>
    <property type="match status" value="1"/>
</dbReference>
<dbReference type="PANTHER" id="PTHR36978:SF4">
    <property type="entry name" value="P-LOOP CONTAINING NUCLEOSIDE TRIPHOSPHATE HYDROLASE PROTEIN"/>
    <property type="match status" value="1"/>
</dbReference>
<evidence type="ECO:0008006" key="3">
    <source>
        <dbReference type="Google" id="ProtNLM"/>
    </source>
</evidence>
<proteinExistence type="predicted"/>
<dbReference type="AlphaFoldDB" id="A0A507E2X2"/>
<dbReference type="STRING" id="109895.A0A507E2X2"/>
<protein>
    <recommendedName>
        <fullName evidence="3">Sulfotransferase family protein</fullName>
    </recommendedName>
</protein>
<dbReference type="InterPro" id="IPR040632">
    <property type="entry name" value="Sulfotransfer_4"/>
</dbReference>
<keyword evidence="2" id="KW-1185">Reference proteome</keyword>
<evidence type="ECO:0000313" key="2">
    <source>
        <dbReference type="Proteomes" id="UP000318582"/>
    </source>
</evidence>
<organism evidence="1 2">
    <name type="scientific">Powellomyces hirtus</name>
    <dbReference type="NCBI Taxonomy" id="109895"/>
    <lineage>
        <taxon>Eukaryota</taxon>
        <taxon>Fungi</taxon>
        <taxon>Fungi incertae sedis</taxon>
        <taxon>Chytridiomycota</taxon>
        <taxon>Chytridiomycota incertae sedis</taxon>
        <taxon>Chytridiomycetes</taxon>
        <taxon>Spizellomycetales</taxon>
        <taxon>Powellomycetaceae</taxon>
        <taxon>Powellomyces</taxon>
    </lineage>
</organism>
<dbReference type="Gene3D" id="3.40.50.300">
    <property type="entry name" value="P-loop containing nucleotide triphosphate hydrolases"/>
    <property type="match status" value="1"/>
</dbReference>
<dbReference type="EMBL" id="QEAQ01000042">
    <property type="protein sequence ID" value="TPX58091.1"/>
    <property type="molecule type" value="Genomic_DNA"/>
</dbReference>
<reference evidence="1 2" key="1">
    <citation type="journal article" date="2019" name="Sci. Rep.">
        <title>Comparative genomics of chytrid fungi reveal insights into the obligate biotrophic and pathogenic lifestyle of Synchytrium endobioticum.</title>
        <authorList>
            <person name="van de Vossenberg B.T.L.H."/>
            <person name="Warris S."/>
            <person name="Nguyen H.D.T."/>
            <person name="van Gent-Pelzer M.P.E."/>
            <person name="Joly D.L."/>
            <person name="van de Geest H.C."/>
            <person name="Bonants P.J.M."/>
            <person name="Smith D.S."/>
            <person name="Levesque C.A."/>
            <person name="van der Lee T.A.J."/>
        </authorList>
    </citation>
    <scope>NUCLEOTIDE SEQUENCE [LARGE SCALE GENOMIC DNA]</scope>
    <source>
        <strain evidence="1 2">CBS 809.83</strain>
    </source>
</reference>
<evidence type="ECO:0000313" key="1">
    <source>
        <dbReference type="EMBL" id="TPX58091.1"/>
    </source>
</evidence>
<name>A0A507E2X2_9FUNG</name>
<accession>A0A507E2X2</accession>
<dbReference type="InterPro" id="IPR027417">
    <property type="entry name" value="P-loop_NTPase"/>
</dbReference>
<dbReference type="Pfam" id="PF17784">
    <property type="entry name" value="Sulfotransfer_4"/>
    <property type="match status" value="1"/>
</dbReference>
<sequence length="229" mass="25695">MSLEIIGAGFGRTGTKSLQLALEKLGFPCYHMTTVFQNLGDIATWEAASAGKDVDWEVLLGNYKATVDWPGCDHWKKLMERYPDAKVILGVRDEEKWYQSCMESIYRISRVPEELTKSNAGLHAVQKFTNQAVWGPSGTFQGKFADKEFALNVFRSHIAEVKCTVPADKLLVFEVAQGWAPLCAFLGVPIPQEEFPRVNDKESFGAMIDMIEKGEEIPHVHPGREQQSE</sequence>
<gene>
    <name evidence="1" type="ORF">PhCBS80983_g03401</name>
</gene>
<comment type="caution">
    <text evidence="1">The sequence shown here is derived from an EMBL/GenBank/DDBJ whole genome shotgun (WGS) entry which is preliminary data.</text>
</comment>
<dbReference type="SUPFAM" id="SSF52540">
    <property type="entry name" value="P-loop containing nucleoside triphosphate hydrolases"/>
    <property type="match status" value="1"/>
</dbReference>
<dbReference type="Proteomes" id="UP000318582">
    <property type="component" value="Unassembled WGS sequence"/>
</dbReference>